<accession>A0A2K1IMS2</accession>
<protein>
    <recommendedName>
        <fullName evidence="2">Potassium channel tetramerisation-type BTB domain-containing protein</fullName>
    </recommendedName>
</protein>
<reference evidence="4" key="3">
    <citation type="submission" date="2020-12" db="UniProtKB">
        <authorList>
            <consortium name="EnsemblPlants"/>
        </authorList>
    </citation>
    <scope>IDENTIFICATION</scope>
</reference>
<dbReference type="Proteomes" id="UP000006727">
    <property type="component" value="Chromosome 22"/>
</dbReference>
<reference evidence="3 5" key="1">
    <citation type="journal article" date="2008" name="Science">
        <title>The Physcomitrella genome reveals evolutionary insights into the conquest of land by plants.</title>
        <authorList>
            <person name="Rensing S."/>
            <person name="Lang D."/>
            <person name="Zimmer A."/>
            <person name="Terry A."/>
            <person name="Salamov A."/>
            <person name="Shapiro H."/>
            <person name="Nishiyama T."/>
            <person name="Perroud P.-F."/>
            <person name="Lindquist E."/>
            <person name="Kamisugi Y."/>
            <person name="Tanahashi T."/>
            <person name="Sakakibara K."/>
            <person name="Fujita T."/>
            <person name="Oishi K."/>
            <person name="Shin-I T."/>
            <person name="Kuroki Y."/>
            <person name="Toyoda A."/>
            <person name="Suzuki Y."/>
            <person name="Hashimoto A."/>
            <person name="Yamaguchi K."/>
            <person name="Sugano A."/>
            <person name="Kohara Y."/>
            <person name="Fujiyama A."/>
            <person name="Anterola A."/>
            <person name="Aoki S."/>
            <person name="Ashton N."/>
            <person name="Barbazuk W.B."/>
            <person name="Barker E."/>
            <person name="Bennetzen J."/>
            <person name="Bezanilla M."/>
            <person name="Blankenship R."/>
            <person name="Cho S.H."/>
            <person name="Dutcher S."/>
            <person name="Estelle M."/>
            <person name="Fawcett J.A."/>
            <person name="Gundlach H."/>
            <person name="Hanada K."/>
            <person name="Heyl A."/>
            <person name="Hicks K.A."/>
            <person name="Hugh J."/>
            <person name="Lohr M."/>
            <person name="Mayer K."/>
            <person name="Melkozernov A."/>
            <person name="Murata T."/>
            <person name="Nelson D."/>
            <person name="Pils B."/>
            <person name="Prigge M."/>
            <person name="Reiss B."/>
            <person name="Renner T."/>
            <person name="Rombauts S."/>
            <person name="Rushton P."/>
            <person name="Sanderfoot A."/>
            <person name="Schween G."/>
            <person name="Shiu S.-H."/>
            <person name="Stueber K."/>
            <person name="Theodoulou F.L."/>
            <person name="Tu H."/>
            <person name="Van de Peer Y."/>
            <person name="Verrier P.J."/>
            <person name="Waters E."/>
            <person name="Wood A."/>
            <person name="Yang L."/>
            <person name="Cove D."/>
            <person name="Cuming A."/>
            <person name="Hasebe M."/>
            <person name="Lucas S."/>
            <person name="Mishler D.B."/>
            <person name="Reski R."/>
            <person name="Grigoriev I."/>
            <person name="Quatrano R.S."/>
            <person name="Boore J.L."/>
        </authorList>
    </citation>
    <scope>NUCLEOTIDE SEQUENCE [LARGE SCALE GENOMIC DNA]</scope>
    <source>
        <strain evidence="4 5">cv. Gransden 2004</strain>
    </source>
</reference>
<dbReference type="GO" id="GO:0051260">
    <property type="term" value="P:protein homooligomerization"/>
    <property type="evidence" value="ECO:0007669"/>
    <property type="project" value="InterPro"/>
</dbReference>
<dbReference type="InterPro" id="IPR011333">
    <property type="entry name" value="SKP1/BTB/POZ_sf"/>
</dbReference>
<dbReference type="EnsemblPlants" id="Pp3c22_8490V3.2">
    <property type="protein sequence ID" value="PAC:32903400.CDS.1"/>
    <property type="gene ID" value="Pp3c22_8490"/>
</dbReference>
<dbReference type="PaxDb" id="3218-PP1S12_120V6.1"/>
<sequence length="134" mass="15624">MGNCCCGCKKWNKHVRFNVGGAKFDTTFGTVTRRGKDRTNLLALMVTKRWCCRRRRGLKRLTTIYSNAETFIDRDGTHFRHILNWLRDGDGVVPELDAASYRALLKEAEYYRLDKMVKAIWEVLNPTMEYVAKN</sequence>
<dbReference type="Gramene" id="Pp3c22_8490V3.1">
    <property type="protein sequence ID" value="PAC:32903399.CDS.1"/>
    <property type="gene ID" value="Pp3c22_8490"/>
</dbReference>
<reference evidence="3 5" key="2">
    <citation type="journal article" date="2018" name="Plant J.">
        <title>The Physcomitrella patens chromosome-scale assembly reveals moss genome structure and evolution.</title>
        <authorList>
            <person name="Lang D."/>
            <person name="Ullrich K.K."/>
            <person name="Murat F."/>
            <person name="Fuchs J."/>
            <person name="Jenkins J."/>
            <person name="Haas F.B."/>
            <person name="Piednoel M."/>
            <person name="Gundlach H."/>
            <person name="Van Bel M."/>
            <person name="Meyberg R."/>
            <person name="Vives C."/>
            <person name="Morata J."/>
            <person name="Symeonidi A."/>
            <person name="Hiss M."/>
            <person name="Muchero W."/>
            <person name="Kamisugi Y."/>
            <person name="Saleh O."/>
            <person name="Blanc G."/>
            <person name="Decker E.L."/>
            <person name="van Gessel N."/>
            <person name="Grimwood J."/>
            <person name="Hayes R.D."/>
            <person name="Graham S.W."/>
            <person name="Gunter L.E."/>
            <person name="McDaniel S.F."/>
            <person name="Hoernstein S.N.W."/>
            <person name="Larsson A."/>
            <person name="Li F.W."/>
            <person name="Perroud P.F."/>
            <person name="Phillips J."/>
            <person name="Ranjan P."/>
            <person name="Rokshar D.S."/>
            <person name="Rothfels C.J."/>
            <person name="Schneider L."/>
            <person name="Shu S."/>
            <person name="Stevenson D.W."/>
            <person name="Thummler F."/>
            <person name="Tillich M."/>
            <person name="Villarreal Aguilar J.C."/>
            <person name="Widiez T."/>
            <person name="Wong G.K."/>
            <person name="Wymore A."/>
            <person name="Zhang Y."/>
            <person name="Zimmer A.D."/>
            <person name="Quatrano R.S."/>
            <person name="Mayer K.F.X."/>
            <person name="Goodstein D."/>
            <person name="Casacuberta J.M."/>
            <person name="Vandepoele K."/>
            <person name="Reski R."/>
            <person name="Cuming A.C."/>
            <person name="Tuskan G.A."/>
            <person name="Maumus F."/>
            <person name="Salse J."/>
            <person name="Schmutz J."/>
            <person name="Rensing S.A."/>
        </authorList>
    </citation>
    <scope>NUCLEOTIDE SEQUENCE [LARGE SCALE GENOMIC DNA]</scope>
    <source>
        <strain evidence="4 5">cv. Gransden 2004</strain>
    </source>
</reference>
<dbReference type="InParanoid" id="A0A2K1IMS2"/>
<evidence type="ECO:0000313" key="5">
    <source>
        <dbReference type="Proteomes" id="UP000006727"/>
    </source>
</evidence>
<name>A0A2K1IMS2_PHYPA</name>
<dbReference type="EMBL" id="ABEU02000022">
    <property type="protein sequence ID" value="PNR30570.1"/>
    <property type="molecule type" value="Genomic_DNA"/>
</dbReference>
<evidence type="ECO:0000313" key="3">
    <source>
        <dbReference type="EMBL" id="PNR30570.1"/>
    </source>
</evidence>
<evidence type="ECO:0000313" key="4">
    <source>
        <dbReference type="EnsemblPlants" id="PAC:32903399.CDS.1"/>
    </source>
</evidence>
<evidence type="ECO:0000256" key="1">
    <source>
        <dbReference type="ARBA" id="ARBA00004906"/>
    </source>
</evidence>
<dbReference type="SUPFAM" id="SSF54695">
    <property type="entry name" value="POZ domain"/>
    <property type="match status" value="1"/>
</dbReference>
<dbReference type="Gramene" id="Pp3c22_8490V3.2">
    <property type="protein sequence ID" value="PAC:32903400.CDS.1"/>
    <property type="gene ID" value="Pp3c22_8490"/>
</dbReference>
<gene>
    <name evidence="3" type="ORF">PHYPA_026886</name>
</gene>
<evidence type="ECO:0000259" key="2">
    <source>
        <dbReference type="Pfam" id="PF02214"/>
    </source>
</evidence>
<feature type="domain" description="Potassium channel tetramerisation-type BTB" evidence="2">
    <location>
        <begin position="15"/>
        <end position="116"/>
    </location>
</feature>
<dbReference type="Gene3D" id="3.30.710.10">
    <property type="entry name" value="Potassium Channel Kv1.1, Chain A"/>
    <property type="match status" value="1"/>
</dbReference>
<organism evidence="3">
    <name type="scientific">Physcomitrium patens</name>
    <name type="common">Spreading-leaved earth moss</name>
    <name type="synonym">Physcomitrella patens</name>
    <dbReference type="NCBI Taxonomy" id="3218"/>
    <lineage>
        <taxon>Eukaryota</taxon>
        <taxon>Viridiplantae</taxon>
        <taxon>Streptophyta</taxon>
        <taxon>Embryophyta</taxon>
        <taxon>Bryophyta</taxon>
        <taxon>Bryophytina</taxon>
        <taxon>Bryopsida</taxon>
        <taxon>Funariidae</taxon>
        <taxon>Funariales</taxon>
        <taxon>Funariaceae</taxon>
        <taxon>Physcomitrium</taxon>
    </lineage>
</organism>
<proteinExistence type="predicted"/>
<dbReference type="InterPro" id="IPR003131">
    <property type="entry name" value="T1-type_BTB"/>
</dbReference>
<keyword evidence="5" id="KW-1185">Reference proteome</keyword>
<dbReference type="PANTHER" id="PTHR14499">
    <property type="entry name" value="POTASSIUM CHANNEL TETRAMERIZATION DOMAIN-CONTAINING"/>
    <property type="match status" value="1"/>
</dbReference>
<dbReference type="PANTHER" id="PTHR14499:SF136">
    <property type="entry name" value="GH08630P"/>
    <property type="match status" value="1"/>
</dbReference>
<dbReference type="AlphaFoldDB" id="A0A2K1IMS2"/>
<dbReference type="EnsemblPlants" id="Pp3c22_8490V3.1">
    <property type="protein sequence ID" value="PAC:32903399.CDS.1"/>
    <property type="gene ID" value="Pp3c22_8490"/>
</dbReference>
<comment type="pathway">
    <text evidence="1">Protein modification; protein ubiquitination.</text>
</comment>
<dbReference type="Pfam" id="PF02214">
    <property type="entry name" value="BTB_2"/>
    <property type="match status" value="1"/>
</dbReference>